<protein>
    <recommendedName>
        <fullName evidence="4 7">Ribosome assembly factor mrt4</fullName>
    </recommendedName>
</protein>
<dbReference type="GO" id="GO:0005730">
    <property type="term" value="C:nucleolus"/>
    <property type="evidence" value="ECO:0007669"/>
    <property type="project" value="UniProtKB-SubCell"/>
</dbReference>
<comment type="function">
    <text evidence="1 7">Component of the ribosome assembly machinery. Nuclear paralog of the ribosomal protein P0, it binds pre-60S subunits at an early stage of assembly in the nucleolus, and is replaced by P0 in cytoplasmic pre-60S subunits and mature 80S ribosomes.</text>
</comment>
<accession>A0A1E3PT08</accession>
<dbReference type="Pfam" id="PF00466">
    <property type="entry name" value="Ribosomal_L10"/>
    <property type="match status" value="1"/>
</dbReference>
<sequence length="231" mass="26032">MPKSRRSKLVTLTQTSKKTREDREKIGEEIHECLDKYTYVWVFNVNNMRNTFLKDIRQDWKGSRILYGRTRVMQKAFGRTPEEEYKENLSQLAKLVVGDVGLLLTNEKPDVVQEYFESFVKKDYARAGLAAPLTFTVPEGVVYATGGNLPVEEDVPMVHSMETTLRGLGMPTILKAGKVILGGDFTVCKEGQTLDGKQTRLLKHFGIAVSTFKVNLIASYSSETNEVTELA</sequence>
<evidence type="ECO:0000256" key="7">
    <source>
        <dbReference type="RuleBase" id="RU364039"/>
    </source>
</evidence>
<evidence type="ECO:0000256" key="5">
    <source>
        <dbReference type="ARBA" id="ARBA00022490"/>
    </source>
</evidence>
<dbReference type="InterPro" id="IPR001790">
    <property type="entry name" value="Ribosomal_uL10"/>
</dbReference>
<dbReference type="GO" id="GO:0003723">
    <property type="term" value="F:RNA binding"/>
    <property type="evidence" value="ECO:0007669"/>
    <property type="project" value="TreeGrafter"/>
</dbReference>
<comment type="subcellular location">
    <subcellularLocation>
        <location evidence="7">Cytoplasm</location>
    </subcellularLocation>
    <subcellularLocation>
        <location evidence="7">Nucleus</location>
        <location evidence="7">Nucleolus</location>
    </subcellularLocation>
</comment>
<proteinExistence type="inferred from homology"/>
<evidence type="ECO:0000256" key="1">
    <source>
        <dbReference type="ARBA" id="ARBA00004046"/>
    </source>
</evidence>
<organism evidence="9 10">
    <name type="scientific">Nadsonia fulvescens var. elongata DSM 6958</name>
    <dbReference type="NCBI Taxonomy" id="857566"/>
    <lineage>
        <taxon>Eukaryota</taxon>
        <taxon>Fungi</taxon>
        <taxon>Dikarya</taxon>
        <taxon>Ascomycota</taxon>
        <taxon>Saccharomycotina</taxon>
        <taxon>Dipodascomycetes</taxon>
        <taxon>Dipodascales</taxon>
        <taxon>Dipodascales incertae sedis</taxon>
        <taxon>Nadsonia</taxon>
    </lineage>
</organism>
<dbReference type="GO" id="GO:0000027">
    <property type="term" value="P:ribosomal large subunit assembly"/>
    <property type="evidence" value="ECO:0007669"/>
    <property type="project" value="InterPro"/>
</dbReference>
<reference evidence="9 10" key="1">
    <citation type="journal article" date="2016" name="Proc. Natl. Acad. Sci. U.S.A.">
        <title>Comparative genomics of biotechnologically important yeasts.</title>
        <authorList>
            <person name="Riley R."/>
            <person name="Haridas S."/>
            <person name="Wolfe K.H."/>
            <person name="Lopes M.R."/>
            <person name="Hittinger C.T."/>
            <person name="Goeker M."/>
            <person name="Salamov A.A."/>
            <person name="Wisecaver J.H."/>
            <person name="Long T.M."/>
            <person name="Calvey C.H."/>
            <person name="Aerts A.L."/>
            <person name="Barry K.W."/>
            <person name="Choi C."/>
            <person name="Clum A."/>
            <person name="Coughlan A.Y."/>
            <person name="Deshpande S."/>
            <person name="Douglass A.P."/>
            <person name="Hanson S.J."/>
            <person name="Klenk H.-P."/>
            <person name="LaButti K.M."/>
            <person name="Lapidus A."/>
            <person name="Lindquist E.A."/>
            <person name="Lipzen A.M."/>
            <person name="Meier-Kolthoff J.P."/>
            <person name="Ohm R.A."/>
            <person name="Otillar R.P."/>
            <person name="Pangilinan J.L."/>
            <person name="Peng Y."/>
            <person name="Rokas A."/>
            <person name="Rosa C.A."/>
            <person name="Scheuner C."/>
            <person name="Sibirny A.A."/>
            <person name="Slot J.C."/>
            <person name="Stielow J.B."/>
            <person name="Sun H."/>
            <person name="Kurtzman C.P."/>
            <person name="Blackwell M."/>
            <person name="Grigoriev I.V."/>
            <person name="Jeffries T.W."/>
        </authorList>
    </citation>
    <scope>NUCLEOTIDE SEQUENCE [LARGE SCALE GENOMIC DNA]</scope>
    <source>
        <strain evidence="9 10">DSM 6958</strain>
    </source>
</reference>
<dbReference type="InterPro" id="IPR043164">
    <property type="entry name" value="Ribosomal_uL10-like_insert_sf"/>
</dbReference>
<evidence type="ECO:0000256" key="2">
    <source>
        <dbReference type="ARBA" id="ARBA00008889"/>
    </source>
</evidence>
<dbReference type="SUPFAM" id="SSF160369">
    <property type="entry name" value="Ribosomal protein L10-like"/>
    <property type="match status" value="1"/>
</dbReference>
<dbReference type="PANTHER" id="PTHR45841:SF1">
    <property type="entry name" value="MRNA TURNOVER PROTEIN 4 HOMOLOG"/>
    <property type="match status" value="1"/>
</dbReference>
<dbReference type="STRING" id="857566.A0A1E3PT08"/>
<dbReference type="AlphaFoldDB" id="A0A1E3PT08"/>
<evidence type="ECO:0000259" key="8">
    <source>
        <dbReference type="Pfam" id="PF17777"/>
    </source>
</evidence>
<dbReference type="PANTHER" id="PTHR45841">
    <property type="entry name" value="MRNA TURNOVER PROTEIN 4 MRTO4"/>
    <property type="match status" value="1"/>
</dbReference>
<evidence type="ECO:0000256" key="4">
    <source>
        <dbReference type="ARBA" id="ARBA00015359"/>
    </source>
</evidence>
<dbReference type="Gene3D" id="3.90.105.20">
    <property type="match status" value="1"/>
</dbReference>
<keyword evidence="6 7" id="KW-0539">Nucleus</keyword>
<dbReference type="InterPro" id="IPR051742">
    <property type="entry name" value="Ribosome_Assembly_uL10"/>
</dbReference>
<dbReference type="GO" id="GO:0000956">
    <property type="term" value="P:nuclear-transcribed mRNA catabolic process"/>
    <property type="evidence" value="ECO:0007669"/>
    <property type="project" value="TreeGrafter"/>
</dbReference>
<dbReference type="CDD" id="cd05796">
    <property type="entry name" value="Ribosomal_P0_like"/>
    <property type="match status" value="1"/>
</dbReference>
<evidence type="ECO:0000256" key="6">
    <source>
        <dbReference type="ARBA" id="ARBA00023242"/>
    </source>
</evidence>
<dbReference type="OrthoDB" id="10262308at2759"/>
<keyword evidence="5 7" id="KW-0963">Cytoplasm</keyword>
<dbReference type="GO" id="GO:0006364">
    <property type="term" value="P:rRNA processing"/>
    <property type="evidence" value="ECO:0007669"/>
    <property type="project" value="TreeGrafter"/>
</dbReference>
<dbReference type="FunFam" id="3.90.105.20:FF:000003">
    <property type="entry name" value="Ribosome assembly factor mrt4"/>
    <property type="match status" value="1"/>
</dbReference>
<keyword evidence="10" id="KW-1185">Reference proteome</keyword>
<dbReference type="GO" id="GO:0030687">
    <property type="term" value="C:preribosome, large subunit precursor"/>
    <property type="evidence" value="ECO:0007669"/>
    <property type="project" value="TreeGrafter"/>
</dbReference>
<dbReference type="InterPro" id="IPR040637">
    <property type="entry name" value="Ribosomal_uL10-like_insert"/>
</dbReference>
<evidence type="ECO:0000256" key="3">
    <source>
        <dbReference type="ARBA" id="ARBA00011117"/>
    </source>
</evidence>
<dbReference type="FunFam" id="3.30.70.1730:FF:000005">
    <property type="entry name" value="Ribosome assembly factor mrt4"/>
    <property type="match status" value="1"/>
</dbReference>
<comment type="subunit">
    <text evidence="3 7">Associates with the pre-60S ribosomal particle.</text>
</comment>
<feature type="domain" description="Large ribosomal subunit protein uL10-like insertion" evidence="8">
    <location>
        <begin position="125"/>
        <end position="207"/>
    </location>
</feature>
<dbReference type="Gene3D" id="3.30.70.1730">
    <property type="match status" value="1"/>
</dbReference>
<gene>
    <name evidence="9" type="ORF">NADFUDRAFT_31013</name>
</gene>
<dbReference type="InterPro" id="IPR033867">
    <property type="entry name" value="Mrt4"/>
</dbReference>
<evidence type="ECO:0000313" key="10">
    <source>
        <dbReference type="Proteomes" id="UP000095009"/>
    </source>
</evidence>
<dbReference type="GO" id="GO:0005737">
    <property type="term" value="C:cytoplasm"/>
    <property type="evidence" value="ECO:0007669"/>
    <property type="project" value="UniProtKB-SubCell"/>
</dbReference>
<dbReference type="InterPro" id="IPR043141">
    <property type="entry name" value="Ribosomal_uL10-like_sf"/>
</dbReference>
<dbReference type="EMBL" id="KV454406">
    <property type="protein sequence ID" value="ODQ68575.1"/>
    <property type="molecule type" value="Genomic_DNA"/>
</dbReference>
<keyword evidence="7" id="KW-0690">Ribosome biogenesis</keyword>
<dbReference type="Proteomes" id="UP000095009">
    <property type="component" value="Unassembled WGS sequence"/>
</dbReference>
<name>A0A1E3PT08_9ASCO</name>
<dbReference type="Pfam" id="PF17777">
    <property type="entry name" value="RL10P_insert"/>
    <property type="match status" value="1"/>
</dbReference>
<comment type="similarity">
    <text evidence="2 7">Belongs to the universal ribosomal protein uL10 family.</text>
</comment>
<evidence type="ECO:0000313" key="9">
    <source>
        <dbReference type="EMBL" id="ODQ68575.1"/>
    </source>
</evidence>